<feature type="compositionally biased region" description="Low complexity" evidence="3">
    <location>
        <begin position="1065"/>
        <end position="1079"/>
    </location>
</feature>
<evidence type="ECO:0000313" key="8">
    <source>
        <dbReference type="WBParaSite" id="Minc3s01762g26115"/>
    </source>
</evidence>
<dbReference type="PROSITE" id="PS50018">
    <property type="entry name" value="RAS_GTPASE_ACTIV_2"/>
    <property type="match status" value="1"/>
</dbReference>
<feature type="compositionally biased region" description="Low complexity" evidence="3">
    <location>
        <begin position="1319"/>
        <end position="1358"/>
    </location>
</feature>
<feature type="region of interest" description="Disordered" evidence="3">
    <location>
        <begin position="275"/>
        <end position="296"/>
    </location>
</feature>
<feature type="domain" description="C2" evidence="5">
    <location>
        <begin position="414"/>
        <end position="550"/>
    </location>
</feature>
<feature type="compositionally biased region" description="Polar residues" evidence="3">
    <location>
        <begin position="321"/>
        <end position="331"/>
    </location>
</feature>
<dbReference type="GO" id="GO:0005096">
    <property type="term" value="F:GTPase activator activity"/>
    <property type="evidence" value="ECO:0007669"/>
    <property type="project" value="UniProtKB-KW"/>
</dbReference>
<dbReference type="WBParaSite" id="Minc3s01762g26115">
    <property type="protein sequence ID" value="Minc3s01762g26115"/>
    <property type="gene ID" value="Minc3s01762g26115"/>
</dbReference>
<proteinExistence type="predicted"/>
<dbReference type="Gene3D" id="1.10.506.10">
    <property type="entry name" value="GTPase Activation - p120gap, domain 1"/>
    <property type="match status" value="1"/>
</dbReference>
<keyword evidence="1" id="KW-0343">GTPase activation</keyword>
<evidence type="ECO:0000256" key="1">
    <source>
        <dbReference type="ARBA" id="ARBA00022468"/>
    </source>
</evidence>
<dbReference type="InterPro" id="IPR008936">
    <property type="entry name" value="Rho_GTPase_activation_prot"/>
</dbReference>
<dbReference type="Proteomes" id="UP000887563">
    <property type="component" value="Unplaced"/>
</dbReference>
<dbReference type="SUPFAM" id="SSF49562">
    <property type="entry name" value="C2 domain (Calcium/lipid-binding domain, CaLB)"/>
    <property type="match status" value="1"/>
</dbReference>
<dbReference type="InterPro" id="IPR039360">
    <property type="entry name" value="Ras_GTPase"/>
</dbReference>
<evidence type="ECO:0000259" key="6">
    <source>
        <dbReference type="PROSITE" id="PS50018"/>
    </source>
</evidence>
<name>A0A914MEY1_MELIC</name>
<dbReference type="SUPFAM" id="SSF48350">
    <property type="entry name" value="GTPase activation domain, GAP"/>
    <property type="match status" value="1"/>
</dbReference>
<feature type="region of interest" description="Disordered" evidence="3">
    <location>
        <begin position="1213"/>
        <end position="1262"/>
    </location>
</feature>
<dbReference type="InterPro" id="IPR001936">
    <property type="entry name" value="RasGAP_dom"/>
</dbReference>
<feature type="compositionally biased region" description="Polar residues" evidence="3">
    <location>
        <begin position="275"/>
        <end position="289"/>
    </location>
</feature>
<keyword evidence="2" id="KW-0175">Coiled coil</keyword>
<dbReference type="PROSITE" id="PS50004">
    <property type="entry name" value="C2"/>
    <property type="match status" value="1"/>
</dbReference>
<dbReference type="Pfam" id="PF00616">
    <property type="entry name" value="RasGAP"/>
    <property type="match status" value="1"/>
</dbReference>
<feature type="domain" description="Ras-GAP" evidence="6">
    <location>
        <begin position="614"/>
        <end position="828"/>
    </location>
</feature>
<feature type="region of interest" description="Disordered" evidence="3">
    <location>
        <begin position="966"/>
        <end position="989"/>
    </location>
</feature>
<dbReference type="PANTHER" id="PTHR10194">
    <property type="entry name" value="RAS GTPASE-ACTIVATING PROTEINS"/>
    <property type="match status" value="1"/>
</dbReference>
<dbReference type="CDD" id="cd05136">
    <property type="entry name" value="RasGAP_DAB2IP"/>
    <property type="match status" value="1"/>
</dbReference>
<evidence type="ECO:0000259" key="5">
    <source>
        <dbReference type="PROSITE" id="PS50004"/>
    </source>
</evidence>
<dbReference type="Gene3D" id="2.60.40.150">
    <property type="entry name" value="C2 domain"/>
    <property type="match status" value="1"/>
</dbReference>
<feature type="region of interest" description="Disordered" evidence="3">
    <location>
        <begin position="1450"/>
        <end position="1500"/>
    </location>
</feature>
<feature type="region of interest" description="Disordered" evidence="3">
    <location>
        <begin position="1296"/>
        <end position="1358"/>
    </location>
</feature>
<feature type="transmembrane region" description="Helical" evidence="4">
    <location>
        <begin position="9"/>
        <end position="30"/>
    </location>
</feature>
<dbReference type="Gene3D" id="1.10.506.20">
    <property type="match status" value="1"/>
</dbReference>
<dbReference type="InterPro" id="IPR000008">
    <property type="entry name" value="C2_dom"/>
</dbReference>
<reference evidence="8" key="1">
    <citation type="submission" date="2022-11" db="UniProtKB">
        <authorList>
            <consortium name="WormBaseParasite"/>
        </authorList>
    </citation>
    <scope>IDENTIFICATION</scope>
</reference>
<organism evidence="7 8">
    <name type="scientific">Meloidogyne incognita</name>
    <name type="common">Southern root-knot nematode worm</name>
    <name type="synonym">Oxyuris incognita</name>
    <dbReference type="NCBI Taxonomy" id="6306"/>
    <lineage>
        <taxon>Eukaryota</taxon>
        <taxon>Metazoa</taxon>
        <taxon>Ecdysozoa</taxon>
        <taxon>Nematoda</taxon>
        <taxon>Chromadorea</taxon>
        <taxon>Rhabditida</taxon>
        <taxon>Tylenchina</taxon>
        <taxon>Tylenchomorpha</taxon>
        <taxon>Tylenchoidea</taxon>
        <taxon>Meloidogynidae</taxon>
        <taxon>Meloidogyninae</taxon>
        <taxon>Meloidogyne</taxon>
        <taxon>Meloidogyne incognita group</taxon>
    </lineage>
</organism>
<accession>A0A914MEY1</accession>
<keyword evidence="7" id="KW-1185">Reference proteome</keyword>
<evidence type="ECO:0000313" key="7">
    <source>
        <dbReference type="Proteomes" id="UP000887563"/>
    </source>
</evidence>
<feature type="coiled-coil region" evidence="2">
    <location>
        <begin position="1606"/>
        <end position="1633"/>
    </location>
</feature>
<feature type="region of interest" description="Disordered" evidence="3">
    <location>
        <begin position="321"/>
        <end position="364"/>
    </location>
</feature>
<keyword evidence="4" id="KW-0812">Transmembrane</keyword>
<feature type="compositionally biased region" description="Acidic residues" evidence="3">
    <location>
        <begin position="1216"/>
        <end position="1226"/>
    </location>
</feature>
<feature type="region of interest" description="Disordered" evidence="3">
    <location>
        <begin position="1051"/>
        <end position="1079"/>
    </location>
</feature>
<sequence>MTSTGWRPLPLILGCFGCLFSALLNIWRWILRQKCCQNNNYCCCCYCHNSRNTGGKKSLIKIEEGTTINEEQQQSVSVDQPLLLLCSPLPLIEETPLPSLDNEMRKISSHTLPNKKEAEETRSLDRHLFSVRWNKRGTSTTKINNKNNIRPSLKATTTTQILEKKKNNNLICDNSNGRDDFDSPAVALIDPCTSSASSPATAAIQNSSCSQQQPSVPQRLACFLSKRLKRTKSFPKLASALSRDKLVGATTTTLNGSGKQGEHQLKIRASLGSNALRTDQQQQQRSQPLSLYLPGPTEEKLKTSRSYESLLLLSQAGGCNNNNTSVLQKSPSESEHKMLLQPFPNNNNKQPQQFPNLSSPSDSNNIFCSDRSNGVNGYWHNSNTLQTTTTTIPMNINNFPQHKYQQKQQQQLNNRQKLQQSSNSSRIENSLSIWILEAKGIPPKRKFFCEISLDNIIKAKTSSKSLLEGICFWGENFDFQKLPFNSQQLCIDLMREPEMLINNGGKKRRGVGGGGNGGGKSSHEELHCLVGLVRIPLSQLVGKQPIEKWYLISSGEPSQTSSSSTDSQPSLRLKARYQSVQILPLNAYLPFRKSLHTYFLPLCTAFEPILGVKAKEDFANSLVKILHIERNAPEALAELVMAEVLTQENDHLLFRGNSLATKAVEAYMKLVATDYLQMALGDFIRQLLSSDLSCEVDPLRLCNGNASSSGSSSSGSGSSISSQLEKSRQQLTRQVETAWRRILACQHLFPYPLRLLFSGLRHRLEQAGRAELTDNCMHRKILSSSIFLRFLCPAILSPSLFGLVNEYPTGQAARNLTLIAKSLQTLANFTRFGGKEGYMEFMNNFVEREWRNMQHFLRQISAPCARYCQACEAHDSMVDCTIDLGKELSLLASYMREHCDQLMEQRKENFNLNKNNNTTTTLIAIKQLWNSLMTISNWGNNCCDKEEEKEEEGNFGNEEGKKIFKEDNEGGMTSTNIEGGHSPGNPPSDYENNNTVITATTTKVPENLWRQQPPPIPMARRTVMIPQPIEISSRGNLYGGGEGCQPISAPPVPNSPFSEQKTRFSFSPSGNNNNNNSSSYVSTAAVHHLNTSDDYVLSSALSKLRATTTKPLNPPTKQQYWNSNNSSCIHLYDETTSCNNKRGVDNLQQQQQQHLYDEVPTDTNLTILPPPSASRALNAGVVIAHRGVASHEATQRRGELCTPRVIQRNAFRAVDDEADDESESEEDGRVQEIVEENEEFNLRRPPPNRRRRPPSANGYTNSSLISHVRNCSSGEQQQQQQHYGIFNESINNFDSSSASVGSNNRKKNIGGINQMIIPPSSGYQSQLNSSSYSNSSSPTNTTESSPPPSQQQLQQQQTTSIINNLIQSPKILLKNPPKISKNIFSSNIISTNNSCQSSSSSSASSAYSSLSPTNQQNQQQQQNLFNNKLRKSAENAAMHLLEELNCNKSEQQTRTELQQQHLPKPRTNPSCWSIPASSSGHLQQQQPQPRSAFIGSNPTDPLTAYVRYPLHSSSSPQKISPKNLEEEKEDYQRKFPQKFPTCSEIYWPENNNKNKLISSTSEINSNIPWSKQHILLPSQQQVASQQPSQQQTTTIPNLLAAELELIEAQRCQIVELTRQNAALRQELNSVRAISSQHVAGREEKIIASTESI</sequence>
<dbReference type="PANTHER" id="PTHR10194:SF60">
    <property type="entry name" value="RAS GTPASE-ACTIVATING PROTEIN RASKOL"/>
    <property type="match status" value="1"/>
</dbReference>
<feature type="region of interest" description="Disordered" evidence="3">
    <location>
        <begin position="1393"/>
        <end position="1422"/>
    </location>
</feature>
<dbReference type="PROSITE" id="PS00509">
    <property type="entry name" value="RAS_GTPASE_ACTIV_1"/>
    <property type="match status" value="1"/>
</dbReference>
<keyword evidence="4" id="KW-1133">Transmembrane helix</keyword>
<evidence type="ECO:0000256" key="3">
    <source>
        <dbReference type="SAM" id="MobiDB-lite"/>
    </source>
</evidence>
<dbReference type="SMART" id="SM00239">
    <property type="entry name" value="C2"/>
    <property type="match status" value="1"/>
</dbReference>
<feature type="compositionally biased region" description="Low complexity" evidence="3">
    <location>
        <begin position="341"/>
        <end position="356"/>
    </location>
</feature>
<protein>
    <submittedName>
        <fullName evidence="8">Ras-GAP domain-containing protein</fullName>
    </submittedName>
</protein>
<evidence type="ECO:0000256" key="2">
    <source>
        <dbReference type="SAM" id="Coils"/>
    </source>
</evidence>
<evidence type="ECO:0000256" key="4">
    <source>
        <dbReference type="SAM" id="Phobius"/>
    </source>
</evidence>
<dbReference type="InterPro" id="IPR023152">
    <property type="entry name" value="RasGAP_CS"/>
</dbReference>
<dbReference type="InterPro" id="IPR035892">
    <property type="entry name" value="C2_domain_sf"/>
</dbReference>
<keyword evidence="4" id="KW-0472">Membrane</keyword>
<dbReference type="SMART" id="SM00323">
    <property type="entry name" value="RasGAP"/>
    <property type="match status" value="1"/>
</dbReference>